<protein>
    <submittedName>
        <fullName evidence="2">Uncharacterized protein</fullName>
    </submittedName>
</protein>
<accession>A0A0F9S3D7</accession>
<sequence>MDDPIKRYYSYKLDEMERKRKQWDKENPTELLKLVEDIERRLKKLEGRHKQVGEKRSAYDTYRPKQSKFKRRK</sequence>
<proteinExistence type="predicted"/>
<gene>
    <name evidence="2" type="ORF">LCGC14_0900890</name>
</gene>
<name>A0A0F9S3D7_9ZZZZ</name>
<dbReference type="EMBL" id="LAZR01002934">
    <property type="protein sequence ID" value="KKN23833.1"/>
    <property type="molecule type" value="Genomic_DNA"/>
</dbReference>
<feature type="compositionally biased region" description="Basic and acidic residues" evidence="1">
    <location>
        <begin position="46"/>
        <end position="58"/>
    </location>
</feature>
<feature type="region of interest" description="Disordered" evidence="1">
    <location>
        <begin position="46"/>
        <end position="73"/>
    </location>
</feature>
<reference evidence="2" key="1">
    <citation type="journal article" date="2015" name="Nature">
        <title>Complex archaea that bridge the gap between prokaryotes and eukaryotes.</title>
        <authorList>
            <person name="Spang A."/>
            <person name="Saw J.H."/>
            <person name="Jorgensen S.L."/>
            <person name="Zaremba-Niedzwiedzka K."/>
            <person name="Martijn J."/>
            <person name="Lind A.E."/>
            <person name="van Eijk R."/>
            <person name="Schleper C."/>
            <person name="Guy L."/>
            <person name="Ettema T.J."/>
        </authorList>
    </citation>
    <scope>NUCLEOTIDE SEQUENCE</scope>
</reference>
<dbReference type="AlphaFoldDB" id="A0A0F9S3D7"/>
<evidence type="ECO:0000256" key="1">
    <source>
        <dbReference type="SAM" id="MobiDB-lite"/>
    </source>
</evidence>
<organism evidence="2">
    <name type="scientific">marine sediment metagenome</name>
    <dbReference type="NCBI Taxonomy" id="412755"/>
    <lineage>
        <taxon>unclassified sequences</taxon>
        <taxon>metagenomes</taxon>
        <taxon>ecological metagenomes</taxon>
    </lineage>
</organism>
<comment type="caution">
    <text evidence="2">The sequence shown here is derived from an EMBL/GenBank/DDBJ whole genome shotgun (WGS) entry which is preliminary data.</text>
</comment>
<evidence type="ECO:0000313" key="2">
    <source>
        <dbReference type="EMBL" id="KKN23833.1"/>
    </source>
</evidence>